<evidence type="ECO:0000256" key="1">
    <source>
        <dbReference type="ARBA" id="ARBA00011643"/>
    </source>
</evidence>
<reference evidence="3" key="1">
    <citation type="journal article" date="2021" name="bioRxiv">
        <title>Unraveling nitrogen, sulfur and carbon metabolic pathways and microbial community transcriptional responses to substrate deprivation and toxicity stresses in a bioreactor mimicking anoxic brackish coastal sediment conditions.</title>
        <authorList>
            <person name="Martins P.D."/>
            <person name="Echeveste M.J."/>
            <person name="Arshad A."/>
            <person name="Kurth J."/>
            <person name="Ouboter H."/>
            <person name="Jetten M.S.M."/>
            <person name="Welte C.U."/>
        </authorList>
    </citation>
    <scope>NUCLEOTIDE SEQUENCE</scope>
    <source>
        <strain evidence="3">MAG_39</strain>
    </source>
</reference>
<dbReference type="Pfam" id="PF07085">
    <property type="entry name" value="DRTGG"/>
    <property type="match status" value="1"/>
</dbReference>
<dbReference type="SUPFAM" id="SSF52540">
    <property type="entry name" value="P-loop containing nucleoside triphosphate hydrolases"/>
    <property type="match status" value="1"/>
</dbReference>
<dbReference type="Gene3D" id="3.40.1390.20">
    <property type="entry name" value="HprK N-terminal domain-like"/>
    <property type="match status" value="1"/>
</dbReference>
<dbReference type="PANTHER" id="PTHR43356">
    <property type="entry name" value="PHOSPHATE ACETYLTRANSFERASE"/>
    <property type="match status" value="1"/>
</dbReference>
<feature type="domain" description="DRTGG" evidence="2">
    <location>
        <begin position="213"/>
        <end position="317"/>
    </location>
</feature>
<dbReference type="Gene3D" id="3.40.50.300">
    <property type="entry name" value="P-loop containing nucleotide triphosphate hydrolases"/>
    <property type="match status" value="1"/>
</dbReference>
<evidence type="ECO:0000313" key="4">
    <source>
        <dbReference type="Proteomes" id="UP000705867"/>
    </source>
</evidence>
<dbReference type="InterPro" id="IPR010766">
    <property type="entry name" value="DRTGG"/>
</dbReference>
<reference evidence="3" key="2">
    <citation type="submission" date="2021-08" db="EMBL/GenBank/DDBJ databases">
        <authorList>
            <person name="Dalcin Martins P."/>
        </authorList>
    </citation>
    <scope>NUCLEOTIDE SEQUENCE</scope>
    <source>
        <strain evidence="3">MAG_39</strain>
    </source>
</reference>
<accession>A0A953SI16</accession>
<dbReference type="CDD" id="cd03109">
    <property type="entry name" value="DTBS"/>
    <property type="match status" value="1"/>
</dbReference>
<dbReference type="SUPFAM" id="SSF75138">
    <property type="entry name" value="HprK N-terminal domain-like"/>
    <property type="match status" value="1"/>
</dbReference>
<name>A0A953SI16_9BACT</name>
<dbReference type="Proteomes" id="UP000705867">
    <property type="component" value="Unassembled WGS sequence"/>
</dbReference>
<evidence type="ECO:0000313" key="3">
    <source>
        <dbReference type="EMBL" id="MBZ0158189.1"/>
    </source>
</evidence>
<dbReference type="AlphaFoldDB" id="A0A953SI16"/>
<comment type="caution">
    <text evidence="3">The sequence shown here is derived from an EMBL/GenBank/DDBJ whole genome shotgun (WGS) entry which is preliminary data.</text>
</comment>
<dbReference type="EMBL" id="JAIOIV010000140">
    <property type="protein sequence ID" value="MBZ0158189.1"/>
    <property type="molecule type" value="Genomic_DNA"/>
</dbReference>
<dbReference type="InterPro" id="IPR028979">
    <property type="entry name" value="Ser_kin/Pase_Hpr-like_N_sf"/>
</dbReference>
<dbReference type="InterPro" id="IPR050500">
    <property type="entry name" value="Phos_Acetyltrans/Butyryltrans"/>
</dbReference>
<dbReference type="PANTHER" id="PTHR43356:SF2">
    <property type="entry name" value="PHOSPHATE ACETYLTRANSFERASE"/>
    <property type="match status" value="1"/>
</dbReference>
<gene>
    <name evidence="3" type="ORF">K8I29_18485</name>
</gene>
<proteinExistence type="predicted"/>
<protein>
    <submittedName>
        <fullName evidence="3">Phosphotransacetylase family protein</fullName>
    </submittedName>
</protein>
<dbReference type="Pfam" id="PF13500">
    <property type="entry name" value="AAA_26"/>
    <property type="match status" value="1"/>
</dbReference>
<dbReference type="InterPro" id="IPR027417">
    <property type="entry name" value="P-loop_NTPase"/>
</dbReference>
<organism evidence="3 4">
    <name type="scientific">Candidatus Nitrobium versatile</name>
    <dbReference type="NCBI Taxonomy" id="2884831"/>
    <lineage>
        <taxon>Bacteria</taxon>
        <taxon>Pseudomonadati</taxon>
        <taxon>Nitrospirota</taxon>
        <taxon>Nitrospiria</taxon>
        <taxon>Nitrospirales</taxon>
        <taxon>Nitrospiraceae</taxon>
        <taxon>Candidatus Nitrobium</taxon>
    </lineage>
</organism>
<evidence type="ECO:0000259" key="2">
    <source>
        <dbReference type="Pfam" id="PF07085"/>
    </source>
</evidence>
<sequence>MIPVFIISNRGYAGKTLLAIGLGLKLIEKGYKVGYMKPISKTPVKQGGEVYDADALFIKEALSLSDPMNSISPFVLSYEMQSLLFEGKSVDAKRRIREALSAHKNKDFLLIGGAGDLFEGATLDSNALTLIEETGGKALMVEAWRGDLSMDTLLGGKRLLQGKFAGGVINKVPANALRHVEQNVKPFLGGKEVNIFGIFQKDSLLESITIAQLIEILHGRVLCCEDKLNEFVERFSIGAMDVDNALAYFRRVPNKAVITGAHRSDIQLVAMETSTKCIILTGGLSINDVVLGKAQSKGIPLISVPEDTFTTVDRIESVMGKTRIREQRKIDRAKEIIDTSFDTDGFLQGLS</sequence>
<comment type="subunit">
    <text evidence="1">Homohexamer.</text>
</comment>